<sequence>MVGFVGFYRMGEIRTLSVKDVSICSEYVSVFIPKRKNDQYREGHTSLLARSHKATCPVSTTETLIKLFPSSTESSSPSSDELLNLSLRSIFMLLKAFIHDA</sequence>
<proteinExistence type="predicted"/>
<reference evidence="1 2" key="1">
    <citation type="submission" date="2022-05" db="EMBL/GenBank/DDBJ databases">
        <authorList>
            <consortium name="Genoscope - CEA"/>
            <person name="William W."/>
        </authorList>
    </citation>
    <scope>NUCLEOTIDE SEQUENCE [LARGE SCALE GENOMIC DNA]</scope>
</reference>
<keyword evidence="2" id="KW-1185">Reference proteome</keyword>
<dbReference type="PANTHER" id="PTHR34605:SF3">
    <property type="entry name" value="P CELL-TYPE AGGLUTINATION PROTEIN MAP4-LIKE-RELATED"/>
    <property type="match status" value="1"/>
</dbReference>
<organism evidence="1 2">
    <name type="scientific">Pocillopora meandrina</name>
    <dbReference type="NCBI Taxonomy" id="46732"/>
    <lineage>
        <taxon>Eukaryota</taxon>
        <taxon>Metazoa</taxon>
        <taxon>Cnidaria</taxon>
        <taxon>Anthozoa</taxon>
        <taxon>Hexacorallia</taxon>
        <taxon>Scleractinia</taxon>
        <taxon>Astrocoeniina</taxon>
        <taxon>Pocilloporidae</taxon>
        <taxon>Pocillopora</taxon>
    </lineage>
</organism>
<evidence type="ECO:0000313" key="2">
    <source>
        <dbReference type="Proteomes" id="UP001159428"/>
    </source>
</evidence>
<dbReference type="Proteomes" id="UP001159428">
    <property type="component" value="Unassembled WGS sequence"/>
</dbReference>
<name>A0AAU9Y3J1_9CNID</name>
<dbReference type="EMBL" id="CALNXJ010000173">
    <property type="protein sequence ID" value="CAH3168189.1"/>
    <property type="molecule type" value="Genomic_DNA"/>
</dbReference>
<dbReference type="InterPro" id="IPR052925">
    <property type="entry name" value="Phage_Integrase-like_Recomb"/>
</dbReference>
<dbReference type="AlphaFoldDB" id="A0AAU9Y3J1"/>
<dbReference type="PANTHER" id="PTHR34605">
    <property type="entry name" value="PHAGE_INTEGRASE DOMAIN-CONTAINING PROTEIN"/>
    <property type="match status" value="1"/>
</dbReference>
<accession>A0AAU9Y3J1</accession>
<comment type="caution">
    <text evidence="1">The sequence shown here is derived from an EMBL/GenBank/DDBJ whole genome shotgun (WGS) entry which is preliminary data.</text>
</comment>
<protein>
    <submittedName>
        <fullName evidence="1">Uncharacterized protein</fullName>
    </submittedName>
</protein>
<evidence type="ECO:0000313" key="1">
    <source>
        <dbReference type="EMBL" id="CAH3168189.1"/>
    </source>
</evidence>
<gene>
    <name evidence="1" type="ORF">PMEA_00008617</name>
</gene>